<protein>
    <submittedName>
        <fullName evidence="2">Uncharacterized protein</fullName>
    </submittedName>
</protein>
<feature type="transmembrane region" description="Helical" evidence="1">
    <location>
        <begin position="126"/>
        <end position="145"/>
    </location>
</feature>
<keyword evidence="1" id="KW-0472">Membrane</keyword>
<accession>A0ABQ9J0B1</accession>
<feature type="non-terminal residue" evidence="2">
    <location>
        <position position="1"/>
    </location>
</feature>
<evidence type="ECO:0000313" key="3">
    <source>
        <dbReference type="Proteomes" id="UP001162164"/>
    </source>
</evidence>
<keyword evidence="1" id="KW-1133">Transmembrane helix</keyword>
<gene>
    <name evidence="2" type="ORF">NQ317_017612</name>
</gene>
<sequence>GRTSRLITQLNFYRYNGVLQHARRSAHSVFGVDATQRPGNRNTIQNALNCHFDIAYCMLQRNVALVFPWVIVTLYGLYYNHYKSLSKMTTVLRSVRHATGLPWLALFVTSIGLGKYLKYPRPKSITVLRVFLVLKVLHLAAHLWYRKKLEKELYEPIG</sequence>
<organism evidence="2 3">
    <name type="scientific">Molorchus minor</name>
    <dbReference type="NCBI Taxonomy" id="1323400"/>
    <lineage>
        <taxon>Eukaryota</taxon>
        <taxon>Metazoa</taxon>
        <taxon>Ecdysozoa</taxon>
        <taxon>Arthropoda</taxon>
        <taxon>Hexapoda</taxon>
        <taxon>Insecta</taxon>
        <taxon>Pterygota</taxon>
        <taxon>Neoptera</taxon>
        <taxon>Endopterygota</taxon>
        <taxon>Coleoptera</taxon>
        <taxon>Polyphaga</taxon>
        <taxon>Cucujiformia</taxon>
        <taxon>Chrysomeloidea</taxon>
        <taxon>Cerambycidae</taxon>
        <taxon>Lamiinae</taxon>
        <taxon>Monochamini</taxon>
        <taxon>Molorchus</taxon>
    </lineage>
</organism>
<keyword evidence="3" id="KW-1185">Reference proteome</keyword>
<comment type="caution">
    <text evidence="2">The sequence shown here is derived from an EMBL/GenBank/DDBJ whole genome shotgun (WGS) entry which is preliminary data.</text>
</comment>
<evidence type="ECO:0000256" key="1">
    <source>
        <dbReference type="SAM" id="Phobius"/>
    </source>
</evidence>
<evidence type="ECO:0000313" key="2">
    <source>
        <dbReference type="EMBL" id="KAJ8970250.1"/>
    </source>
</evidence>
<feature type="transmembrane region" description="Helical" evidence="1">
    <location>
        <begin position="100"/>
        <end position="117"/>
    </location>
</feature>
<reference evidence="2" key="1">
    <citation type="journal article" date="2023" name="Insect Mol. Biol.">
        <title>Genome sequencing provides insights into the evolution of gene families encoding plant cell wall-degrading enzymes in longhorned beetles.</title>
        <authorList>
            <person name="Shin N.R."/>
            <person name="Okamura Y."/>
            <person name="Kirsch R."/>
            <person name="Pauchet Y."/>
        </authorList>
    </citation>
    <scope>NUCLEOTIDE SEQUENCE</scope>
    <source>
        <strain evidence="2">MMC_N1</strain>
    </source>
</reference>
<proteinExistence type="predicted"/>
<keyword evidence="1" id="KW-0812">Transmembrane</keyword>
<name>A0ABQ9J0B1_9CUCU</name>
<feature type="transmembrane region" description="Helical" evidence="1">
    <location>
        <begin position="63"/>
        <end position="80"/>
    </location>
</feature>
<dbReference type="EMBL" id="JAPWTJ010001654">
    <property type="protein sequence ID" value="KAJ8970250.1"/>
    <property type="molecule type" value="Genomic_DNA"/>
</dbReference>
<dbReference type="Proteomes" id="UP001162164">
    <property type="component" value="Unassembled WGS sequence"/>
</dbReference>